<evidence type="ECO:0000313" key="6">
    <source>
        <dbReference type="EMBL" id="CAD8081853.1"/>
    </source>
</evidence>
<dbReference type="InterPro" id="IPR002893">
    <property type="entry name" value="Znf_MYND"/>
</dbReference>
<protein>
    <recommendedName>
        <fullName evidence="5">MYND-type domain-containing protein</fullName>
    </recommendedName>
</protein>
<name>A0A8S1MXN2_9CILI</name>
<evidence type="ECO:0000256" key="4">
    <source>
        <dbReference type="PROSITE-ProRule" id="PRU00134"/>
    </source>
</evidence>
<dbReference type="GO" id="GO:0008270">
    <property type="term" value="F:zinc ion binding"/>
    <property type="evidence" value="ECO:0007669"/>
    <property type="project" value="UniProtKB-KW"/>
</dbReference>
<evidence type="ECO:0000256" key="1">
    <source>
        <dbReference type="ARBA" id="ARBA00022723"/>
    </source>
</evidence>
<proteinExistence type="predicted"/>
<keyword evidence="2 4" id="KW-0863">Zinc-finger</keyword>
<dbReference type="EMBL" id="CAJJDN010000042">
    <property type="protein sequence ID" value="CAD8081853.1"/>
    <property type="molecule type" value="Genomic_DNA"/>
</dbReference>
<dbReference type="PANTHER" id="PTHR12197">
    <property type="entry name" value="HISTONE-LYSINE N-METHYLTRANSFERASE SMYD"/>
    <property type="match status" value="1"/>
</dbReference>
<evidence type="ECO:0000313" key="7">
    <source>
        <dbReference type="Proteomes" id="UP000692954"/>
    </source>
</evidence>
<keyword evidence="3" id="KW-0862">Zinc</keyword>
<reference evidence="6" key="1">
    <citation type="submission" date="2021-01" db="EMBL/GenBank/DDBJ databases">
        <authorList>
            <consortium name="Genoscope - CEA"/>
            <person name="William W."/>
        </authorList>
    </citation>
    <scope>NUCLEOTIDE SEQUENCE</scope>
</reference>
<evidence type="ECO:0000256" key="3">
    <source>
        <dbReference type="ARBA" id="ARBA00022833"/>
    </source>
</evidence>
<dbReference type="GO" id="GO:0005634">
    <property type="term" value="C:nucleus"/>
    <property type="evidence" value="ECO:0007669"/>
    <property type="project" value="TreeGrafter"/>
</dbReference>
<evidence type="ECO:0000256" key="2">
    <source>
        <dbReference type="ARBA" id="ARBA00022771"/>
    </source>
</evidence>
<dbReference type="Pfam" id="PF01753">
    <property type="entry name" value="zf-MYND"/>
    <property type="match status" value="1"/>
</dbReference>
<sequence>MIKIINPLDRRYFALQKQNQLVMKCEPLAIVLFKEFRSNRCNYCLQESQTNRCSNCKQYFYCSISCQKSDWKQHKNECQLLNKIGREMPCNMLILIRLFQNNVDILNFYGDVDKDIDQNIYQQFFDCAAYIVKIASLQNESFAKLMSIQVKIHLNTFTVSDINGDTFGIALYTPANFLNHRCIKTSPKQQNIANCSHFFNNRQLIITTNNSFIQNENDPQELCISYGNIINFKERQQFLKSQYGFICECDRCLQEQTENKDQENQDLFNKKQQEYLTLLNKQKFKKAFSILEEIIIEMPKYYDNDNHPYIGWKMNEASKLGFHLNYLIKAENYSIQAIKLLEPYYNENEQFKELVGRLKDIKAEIKMQK</sequence>
<dbReference type="OrthoDB" id="341421at2759"/>
<dbReference type="PROSITE" id="PS50865">
    <property type="entry name" value="ZF_MYND_2"/>
    <property type="match status" value="1"/>
</dbReference>
<dbReference type="InterPro" id="IPR050869">
    <property type="entry name" value="H3K4_H4K5_MeTrfase"/>
</dbReference>
<organism evidence="6 7">
    <name type="scientific">Paramecium sonneborni</name>
    <dbReference type="NCBI Taxonomy" id="65129"/>
    <lineage>
        <taxon>Eukaryota</taxon>
        <taxon>Sar</taxon>
        <taxon>Alveolata</taxon>
        <taxon>Ciliophora</taxon>
        <taxon>Intramacronucleata</taxon>
        <taxon>Oligohymenophorea</taxon>
        <taxon>Peniculida</taxon>
        <taxon>Parameciidae</taxon>
        <taxon>Paramecium</taxon>
    </lineage>
</organism>
<gene>
    <name evidence="6" type="ORF">PSON_ATCC_30995.1.T0420252</name>
</gene>
<dbReference type="AlphaFoldDB" id="A0A8S1MXN2"/>
<feature type="domain" description="MYND-type" evidence="5">
    <location>
        <begin position="41"/>
        <end position="78"/>
    </location>
</feature>
<comment type="caution">
    <text evidence="6">The sequence shown here is derived from an EMBL/GenBank/DDBJ whole genome shotgun (WGS) entry which is preliminary data.</text>
</comment>
<dbReference type="PANTHER" id="PTHR12197:SF251">
    <property type="entry name" value="EG:BACR7C10.4 PROTEIN"/>
    <property type="match status" value="1"/>
</dbReference>
<accession>A0A8S1MXN2</accession>
<dbReference type="Proteomes" id="UP000692954">
    <property type="component" value="Unassembled WGS sequence"/>
</dbReference>
<keyword evidence="7" id="KW-1185">Reference proteome</keyword>
<dbReference type="PROSITE" id="PS01360">
    <property type="entry name" value="ZF_MYND_1"/>
    <property type="match status" value="1"/>
</dbReference>
<keyword evidence="1" id="KW-0479">Metal-binding</keyword>
<evidence type="ECO:0000259" key="5">
    <source>
        <dbReference type="PROSITE" id="PS50865"/>
    </source>
</evidence>